<feature type="compositionally biased region" description="Basic and acidic residues" evidence="1">
    <location>
        <begin position="107"/>
        <end position="118"/>
    </location>
</feature>
<feature type="region of interest" description="Disordered" evidence="1">
    <location>
        <begin position="107"/>
        <end position="150"/>
    </location>
</feature>
<dbReference type="GeneID" id="13387734"/>
<evidence type="ECO:0008006" key="8">
    <source>
        <dbReference type="Google" id="ProtNLM"/>
    </source>
</evidence>
<dbReference type="AlphaFoldDB" id="A0A3Q8IIE1"/>
<dbReference type="PANTHER" id="PTHR12197">
    <property type="entry name" value="HISTONE-LYSINE N-METHYLTRANSFERASE SMYD"/>
    <property type="match status" value="1"/>
</dbReference>
<reference evidence="5" key="3">
    <citation type="submission" date="2011-02" db="EMBL/GenBank/DDBJ databases">
        <title>Whole genome sequencing of Leishmania donovani clinical lines reveals dynamic variation related to drug resistance.</title>
        <authorList>
            <person name="Downing T."/>
            <person name="Imamura H."/>
            <person name="Sanders M."/>
            <person name="Decuypere S."/>
            <person name="Hertz-Fowler C."/>
            <person name="Clark T.G."/>
            <person name="Rijal S."/>
            <person name="Sundar S."/>
            <person name="Quail M.A."/>
            <person name="De Doncker S."/>
            <person name="Maes I."/>
            <person name="Vanaerschot M."/>
            <person name="Stark O."/>
            <person name="Schonian G."/>
            <person name="Dujardin J.C."/>
            <person name="Berriman M."/>
        </authorList>
    </citation>
    <scope>NUCLEOTIDE SEQUENCE [LARGE SCALE GENOMIC DNA]</scope>
    <source>
        <strain evidence="5">BPK282A1</strain>
    </source>
</reference>
<reference evidence="3" key="2">
    <citation type="submission" date="2011-01" db="EMBL/GenBank/DDBJ databases">
        <authorList>
            <person name="Zhao B.P."/>
            <person name="Ren Z.A."/>
            <person name="Li C.D."/>
        </authorList>
    </citation>
    <scope>NUCLEOTIDE SEQUENCE</scope>
    <source>
        <strain evidence="3">BPK282A1</strain>
    </source>
</reference>
<evidence type="ECO:0000256" key="1">
    <source>
        <dbReference type="SAM" id="MobiDB-lite"/>
    </source>
</evidence>
<dbReference type="VEuPathDB" id="TriTrypDB:LdBPK_352770.1"/>
<gene>
    <name evidence="4" type="ORF">CGC21_6865</name>
    <name evidence="3" type="ORF">LDBPK_352770</name>
    <name evidence="2" type="ORF">LdCL_350032600</name>
</gene>
<dbReference type="Proteomes" id="UP000008980">
    <property type="component" value="Chromosome 35"/>
</dbReference>
<evidence type="ECO:0000313" key="3">
    <source>
        <dbReference type="EMBL" id="CBZ38176.1"/>
    </source>
</evidence>
<reference evidence="4" key="5">
    <citation type="submission" date="2019-02" db="EMBL/GenBank/DDBJ databases">
        <title>FDA dAtabase for Regulatory Grade micrObial Sequences (FDA-ARGOS): Supporting development and validation of Infectious Disease Dx tests.</title>
        <authorList>
            <person name="Duncan R."/>
            <person name="Fisher C."/>
            <person name="Tallon L.J."/>
            <person name="Sadzewicz L."/>
            <person name="Sengamalay N."/>
            <person name="Ott S."/>
            <person name="Godinez A."/>
            <person name="Nagaraj S."/>
            <person name="Nadendla S."/>
            <person name="Sichtig H."/>
        </authorList>
    </citation>
    <scope>NUCLEOTIDE SEQUENCE</scope>
    <source>
        <strain evidence="4">FDAARGOS_361</strain>
    </source>
</reference>
<dbReference type="Proteomes" id="UP000274082">
    <property type="component" value="Chromosome 35"/>
</dbReference>
<evidence type="ECO:0000313" key="5">
    <source>
        <dbReference type="Proteomes" id="UP000008980"/>
    </source>
</evidence>
<evidence type="ECO:0000313" key="7">
    <source>
        <dbReference type="Proteomes" id="UP000318447"/>
    </source>
</evidence>
<reference evidence="3 5" key="1">
    <citation type="journal article" date="2011" name="Genome Res.">
        <title>Whole genome sequencing of multiple Leishmania donovani clinical isolates provides insights into population structure and mechanisms of drug resistance.</title>
        <authorList>
            <person name="Downing T."/>
            <person name="Imamura H."/>
            <person name="Decuypere S."/>
            <person name="Clark T.G."/>
            <person name="Coombs G.H."/>
            <person name="Cotton J.A."/>
            <person name="Hilley J.D."/>
            <person name="de Doncker S."/>
            <person name="Maes I."/>
            <person name="Mottram J.C."/>
            <person name="Quail M.A."/>
            <person name="Rijal S."/>
            <person name="Sanders M."/>
            <person name="Schonian G."/>
            <person name="Stark O."/>
            <person name="Sundar S."/>
            <person name="Vanaerschot M."/>
            <person name="Hertz-Fowler C."/>
            <person name="Dujardin J.C."/>
            <person name="Berriman M."/>
        </authorList>
    </citation>
    <scope>NUCLEOTIDE SEQUENCE [LARGE SCALE GENOMIC DNA]</scope>
    <source>
        <strain evidence="3 5">BPK282A1</strain>
    </source>
</reference>
<evidence type="ECO:0000313" key="6">
    <source>
        <dbReference type="Proteomes" id="UP000274082"/>
    </source>
</evidence>
<evidence type="ECO:0000313" key="2">
    <source>
        <dbReference type="EMBL" id="AYU83076.1"/>
    </source>
</evidence>
<accession>A0A3Q8IIE1</accession>
<feature type="compositionally biased region" description="Basic and acidic residues" evidence="1">
    <location>
        <begin position="750"/>
        <end position="761"/>
    </location>
</feature>
<dbReference type="SUPFAM" id="SSF82199">
    <property type="entry name" value="SET domain"/>
    <property type="match status" value="1"/>
</dbReference>
<dbReference type="VEuPathDB" id="TriTrypDB:LdCL_350032600"/>
<dbReference type="RefSeq" id="XP_003864856.1">
    <property type="nucleotide sequence ID" value="XM_003864808.1"/>
</dbReference>
<dbReference type="InterPro" id="IPR046341">
    <property type="entry name" value="SET_dom_sf"/>
</dbReference>
<dbReference type="PANTHER" id="PTHR12197:SF251">
    <property type="entry name" value="EG:BACR7C10.4 PROTEIN"/>
    <property type="match status" value="1"/>
</dbReference>
<reference evidence="2 6" key="4">
    <citation type="journal article" date="2018" name="Sci. Rep.">
        <title>A complete Leishmania donovani reference genome identifies novel genetic variations associated with virulence.</title>
        <authorList>
            <person name="Lypaczewski P."/>
            <person name="Hoshizaki J."/>
            <person name="Zhang W.-W."/>
            <person name="McCall L.-I."/>
            <person name="Torcivia-Rodriguez J."/>
            <person name="Simonyan V."/>
            <person name="Kaur A."/>
            <person name="Dewar K."/>
            <person name="Matlashewski G."/>
        </authorList>
    </citation>
    <scope>NUCLEOTIDE SEQUENCE [LARGE SCALE GENOMIC DNA]</scope>
    <source>
        <strain evidence="2 6">LdCL</strain>
    </source>
</reference>
<dbReference type="EMBL" id="FR799622">
    <property type="protein sequence ID" value="CBZ38176.1"/>
    <property type="molecule type" value="Genomic_DNA"/>
</dbReference>
<dbReference type="GO" id="GO:0005634">
    <property type="term" value="C:nucleus"/>
    <property type="evidence" value="ECO:0007669"/>
    <property type="project" value="TreeGrafter"/>
</dbReference>
<dbReference type="OMA" id="TYLYKHA"/>
<name>A0A3Q8IIE1_LEIDO</name>
<protein>
    <recommendedName>
        <fullName evidence="8">SET domain-containing protein</fullName>
    </recommendedName>
</protein>
<organism evidence="2 6">
    <name type="scientific">Leishmania donovani</name>
    <dbReference type="NCBI Taxonomy" id="5661"/>
    <lineage>
        <taxon>Eukaryota</taxon>
        <taxon>Discoba</taxon>
        <taxon>Euglenozoa</taxon>
        <taxon>Kinetoplastea</taxon>
        <taxon>Metakinetoplastina</taxon>
        <taxon>Trypanosomatida</taxon>
        <taxon>Trypanosomatidae</taxon>
        <taxon>Leishmaniinae</taxon>
        <taxon>Leishmania</taxon>
    </lineage>
</organism>
<feature type="compositionally biased region" description="Polar residues" evidence="1">
    <location>
        <begin position="119"/>
        <end position="143"/>
    </location>
</feature>
<dbReference type="Proteomes" id="UP000318447">
    <property type="component" value="Unassembled WGS sequence"/>
</dbReference>
<feature type="region of interest" description="Disordered" evidence="1">
    <location>
        <begin position="723"/>
        <end position="770"/>
    </location>
</feature>
<reference evidence="7" key="6">
    <citation type="submission" date="2019-02" db="EMBL/GenBank/DDBJ databases">
        <title>FDA dAtabase for Regulatory Grade micrObial Sequences (FDA-ARGOS): Supporting development and validation of Infectious Disease Dx tests.</title>
        <authorList>
            <person name="Duncan R."/>
            <person name="Fisher C."/>
            <person name="Tallon L."/>
            <person name="Sadzewicz L."/>
            <person name="Sengamalay N."/>
            <person name="Ott S."/>
            <person name="Godinez A."/>
            <person name="Nagaraj S."/>
            <person name="Vavikolanu K."/>
            <person name="Nadendla S."/>
            <person name="Aluvathingal J."/>
            <person name="Sichtig H."/>
        </authorList>
    </citation>
    <scope>NUCLEOTIDE SEQUENCE [LARGE SCALE GENOMIC DNA]</scope>
    <source>
        <strain evidence="7">FDAARGOS_361</strain>
    </source>
</reference>
<dbReference type="KEGG" id="ldo:LDBPK_352770"/>
<proteinExistence type="predicted"/>
<keyword evidence="6" id="KW-1185">Reference proteome</keyword>
<dbReference type="CDD" id="cd20071">
    <property type="entry name" value="SET_SMYD"/>
    <property type="match status" value="1"/>
</dbReference>
<evidence type="ECO:0000313" key="4">
    <source>
        <dbReference type="EMBL" id="TPP44540.1"/>
    </source>
</evidence>
<sequence length="770" mass="83884">MILLFHIADSAGRKHRFSAVCGPSTTAVGAINKLRFKLSIPTEVDVKLHLTNDVPIRHLTAPLTSLRKQRSGSAQVLCMPLWAVLSGPETAVNEIDYSAADVIDENAREKENQGDEASRSLSHTPPRPSSSTVERATNGSQPTRIVLSAPPSKMPLVPVQAKMPAAAACPRPYRKPTAGVRETPEKTVDMKIASLQTGDAKKNACSIPNLLTTSTAAGPSLVIKRRNICEAAAVVAQMPLSSRGPVRLPPRGVAPPSQDMPQTARAAPQQLAVSAFASCAGADSVDGADGHYKTGYARRDTVVGHIMLREYPTVISGDQKQIVLAVKNDERLASRTHNRDFFCASDIDGIDDTTYAQCLSIGLTHGQKLGANTSTAEPRLALYGELSTLRHSCWPNAAVQYDLFTAPYAGICRCARLEGIRRGEEITYLYKHADSLAFLLLSRERRRNILQRKYFLNCDCCRCSETLENTTSTTVTGSTTAAAIAASICTPDEKGSAANVKPLKNATRTKAQLEAELTLTGAFFTDSGVDRDAAKQRELRQEVHKDFEALRIMDATGVEINLALVGNVSPIHRMKQCNRLLGFLRKYGSSESVLRLHDHHWRLNLVRAAYVQETVRLCAMKGATPDARQRDPDSKTLFVPTKTVYDISLKQLAAEALFIPPGHPHSLATYESYLYLLAILPPAIAQTSAELAQSEPNIKWKQLQETKEAWGVLKRAALPPNIQRLVQPKEPQQLPSPQECAPPPAAEPRSLAEESVSKETSMKAPQVSPK</sequence>
<accession>E9BSE7</accession>
<dbReference type="OrthoDB" id="265717at2759"/>
<dbReference type="VEuPathDB" id="TriTrypDB:LDHU3_35.3520"/>
<dbReference type="EMBL" id="RHLC01000003">
    <property type="protein sequence ID" value="TPP44540.1"/>
    <property type="molecule type" value="Genomic_DNA"/>
</dbReference>
<dbReference type="Gene3D" id="2.170.270.10">
    <property type="entry name" value="SET domain"/>
    <property type="match status" value="1"/>
</dbReference>
<dbReference type="InterPro" id="IPR050869">
    <property type="entry name" value="H3K4_H4K5_MeTrfase"/>
</dbReference>
<dbReference type="EMBL" id="CP029534">
    <property type="protein sequence ID" value="AYU83076.1"/>
    <property type="molecule type" value="Genomic_DNA"/>
</dbReference>